<feature type="region of interest" description="Disordered" evidence="1">
    <location>
        <begin position="1"/>
        <end position="55"/>
    </location>
</feature>
<sequence length="390" mass="42713">MCRENGSAGLVDRVISSPRKRAEFERLPGSTPPPYAFPASPPSSSQPSTTRVPRLTPYRLSPTTNLAVIVAKLEEEGVAFPHHTVISSRRLLEESRGNHIPLIVPSTIGSDVYCPRSWLKKGYPLLCVVPSFLPSSFLAFHSFPLYTPSSRPSPGLHWTDDPVPHLIPAAVADKPTTFIKLSVPLAPTSDCRARSHPSCLSRLRGLGNTTTPTHCAWCLPSVAQPSASGVTGESDRPLDIFTYLDGMEYSLCILWHPVVSSGIELYKFGQLYKYETTRALPIPHEHFMPFPAPQSGNDDRNYVNGQSLSTDRGSVNSANSKSWLALSKTSPTAGGTTSCEKLRRKNVTLVQTTCRQIAARLPRGVVVPFGYPPDKDRWTPINIPDSLSFL</sequence>
<organism evidence="2 3">
    <name type="scientific">Roridomyces roridus</name>
    <dbReference type="NCBI Taxonomy" id="1738132"/>
    <lineage>
        <taxon>Eukaryota</taxon>
        <taxon>Fungi</taxon>
        <taxon>Dikarya</taxon>
        <taxon>Basidiomycota</taxon>
        <taxon>Agaricomycotina</taxon>
        <taxon>Agaricomycetes</taxon>
        <taxon>Agaricomycetidae</taxon>
        <taxon>Agaricales</taxon>
        <taxon>Marasmiineae</taxon>
        <taxon>Mycenaceae</taxon>
        <taxon>Roridomyces</taxon>
    </lineage>
</organism>
<evidence type="ECO:0000313" key="2">
    <source>
        <dbReference type="EMBL" id="KAJ7616461.1"/>
    </source>
</evidence>
<protein>
    <submittedName>
        <fullName evidence="2">Uncharacterized protein</fullName>
    </submittedName>
</protein>
<evidence type="ECO:0000256" key="1">
    <source>
        <dbReference type="SAM" id="MobiDB-lite"/>
    </source>
</evidence>
<proteinExistence type="predicted"/>
<feature type="region of interest" description="Disordered" evidence="1">
    <location>
        <begin position="290"/>
        <end position="317"/>
    </location>
</feature>
<feature type="compositionally biased region" description="Polar residues" evidence="1">
    <location>
        <begin position="303"/>
        <end position="317"/>
    </location>
</feature>
<name>A0AAD7BBK5_9AGAR</name>
<dbReference type="Proteomes" id="UP001221142">
    <property type="component" value="Unassembled WGS sequence"/>
</dbReference>
<dbReference type="EMBL" id="JARKIF010000022">
    <property type="protein sequence ID" value="KAJ7616461.1"/>
    <property type="molecule type" value="Genomic_DNA"/>
</dbReference>
<reference evidence="2" key="1">
    <citation type="submission" date="2023-03" db="EMBL/GenBank/DDBJ databases">
        <title>Massive genome expansion in bonnet fungi (Mycena s.s.) driven by repeated elements and novel gene families across ecological guilds.</title>
        <authorList>
            <consortium name="Lawrence Berkeley National Laboratory"/>
            <person name="Harder C.B."/>
            <person name="Miyauchi S."/>
            <person name="Viragh M."/>
            <person name="Kuo A."/>
            <person name="Thoen E."/>
            <person name="Andreopoulos B."/>
            <person name="Lu D."/>
            <person name="Skrede I."/>
            <person name="Drula E."/>
            <person name="Henrissat B."/>
            <person name="Morin E."/>
            <person name="Kohler A."/>
            <person name="Barry K."/>
            <person name="LaButti K."/>
            <person name="Morin E."/>
            <person name="Salamov A."/>
            <person name="Lipzen A."/>
            <person name="Mereny Z."/>
            <person name="Hegedus B."/>
            <person name="Baldrian P."/>
            <person name="Stursova M."/>
            <person name="Weitz H."/>
            <person name="Taylor A."/>
            <person name="Grigoriev I.V."/>
            <person name="Nagy L.G."/>
            <person name="Martin F."/>
            <person name="Kauserud H."/>
        </authorList>
    </citation>
    <scope>NUCLEOTIDE SEQUENCE</scope>
    <source>
        <strain evidence="2">9284</strain>
    </source>
</reference>
<feature type="compositionally biased region" description="Pro residues" evidence="1">
    <location>
        <begin position="30"/>
        <end position="41"/>
    </location>
</feature>
<dbReference type="AlphaFoldDB" id="A0AAD7BBK5"/>
<comment type="caution">
    <text evidence="2">The sequence shown here is derived from an EMBL/GenBank/DDBJ whole genome shotgun (WGS) entry which is preliminary data.</text>
</comment>
<gene>
    <name evidence="2" type="ORF">FB45DRAFT_872927</name>
</gene>
<accession>A0AAD7BBK5</accession>
<evidence type="ECO:0000313" key="3">
    <source>
        <dbReference type="Proteomes" id="UP001221142"/>
    </source>
</evidence>
<keyword evidence="3" id="KW-1185">Reference proteome</keyword>